<proteinExistence type="predicted"/>
<organism evidence="2 3">
    <name type="scientific">Alkalibacterium putridalgicola</name>
    <dbReference type="NCBI Taxonomy" id="426703"/>
    <lineage>
        <taxon>Bacteria</taxon>
        <taxon>Bacillati</taxon>
        <taxon>Bacillota</taxon>
        <taxon>Bacilli</taxon>
        <taxon>Lactobacillales</taxon>
        <taxon>Carnobacteriaceae</taxon>
        <taxon>Alkalibacterium</taxon>
    </lineage>
</organism>
<dbReference type="STRING" id="426703.SAMN04488100_11054"/>
<dbReference type="Proteomes" id="UP000321425">
    <property type="component" value="Unassembled WGS sequence"/>
</dbReference>
<gene>
    <name evidence="1" type="ORF">APU01nite_13000</name>
    <name evidence="2" type="ORF">SAMN04488100_11054</name>
</gene>
<dbReference type="EMBL" id="BJUX01000012">
    <property type="protein sequence ID" value="GEK89261.1"/>
    <property type="molecule type" value="Genomic_DNA"/>
</dbReference>
<reference evidence="2 3" key="1">
    <citation type="submission" date="2016-10" db="EMBL/GenBank/DDBJ databases">
        <authorList>
            <person name="de Groot N.N."/>
        </authorList>
    </citation>
    <scope>NUCLEOTIDE SEQUENCE [LARGE SCALE GENOMIC DNA]</scope>
    <source>
        <strain evidence="2 3">DSM 19182</strain>
    </source>
</reference>
<sequence>MDMTSKDFSRYDVWLNQKLNEFKKHGYDQVSLDDLWEYCLCFMWKHHKRERYYQEVNDIMSINANDYFNYASLKAQVYSVSSLDEMEFDDLLS</sequence>
<dbReference type="Pfam" id="PF13797">
    <property type="entry name" value="Post_transc_reg"/>
    <property type="match status" value="1"/>
</dbReference>
<evidence type="ECO:0000313" key="2">
    <source>
        <dbReference type="EMBL" id="SEL77969.1"/>
    </source>
</evidence>
<dbReference type="AlphaFoldDB" id="A0A1H7T0G1"/>
<dbReference type="Proteomes" id="UP000198548">
    <property type="component" value="Unassembled WGS sequence"/>
</dbReference>
<evidence type="ECO:0000313" key="1">
    <source>
        <dbReference type="EMBL" id="GEK89261.1"/>
    </source>
</evidence>
<evidence type="ECO:0000313" key="3">
    <source>
        <dbReference type="Proteomes" id="UP000198548"/>
    </source>
</evidence>
<protein>
    <submittedName>
        <fullName evidence="2">Post-transcriptional regulator</fullName>
    </submittedName>
</protein>
<dbReference type="InterPro" id="IPR025716">
    <property type="entry name" value="Post-transcriptional_regulator"/>
</dbReference>
<accession>A0A1H7T0G1</accession>
<name>A0A1H7T0G1_9LACT</name>
<dbReference type="EMBL" id="FOBL01000010">
    <property type="protein sequence ID" value="SEL77969.1"/>
    <property type="molecule type" value="Genomic_DNA"/>
</dbReference>
<evidence type="ECO:0000313" key="4">
    <source>
        <dbReference type="Proteomes" id="UP000321425"/>
    </source>
</evidence>
<reference evidence="1 4" key="2">
    <citation type="submission" date="2019-07" db="EMBL/GenBank/DDBJ databases">
        <title>Whole genome shotgun sequence of Alkalibacterium putridalgicola NBRC 103243.</title>
        <authorList>
            <person name="Hosoyama A."/>
            <person name="Uohara A."/>
            <person name="Ohji S."/>
            <person name="Ichikawa N."/>
        </authorList>
    </citation>
    <scope>NUCLEOTIDE SEQUENCE [LARGE SCALE GENOMIC DNA]</scope>
    <source>
        <strain evidence="1 4">NBRC 103243</strain>
    </source>
</reference>
<keyword evidence="4" id="KW-1185">Reference proteome</keyword>